<dbReference type="InterPro" id="IPR036390">
    <property type="entry name" value="WH_DNA-bd_sf"/>
</dbReference>
<evidence type="ECO:0000313" key="5">
    <source>
        <dbReference type="Proteomes" id="UP001210380"/>
    </source>
</evidence>
<sequence length="291" mass="32061">MTTVRSAQNDELDPPAGGAVPPRALIVTLYGLYSRERGGWLSVARLVRLLGDLGVDGPSVRSAVSRLKRRGLLVAERSGDVAGYRLSDSASEVLAEGDERIFSHRRARVEEGWLMVAFSVPESEREKRHQIRSLLTRLGLGTVAPGLWISPAHLETAVTAALDRSELRGYAELFRSRRVGGSPLRDAVASWWDLGALQEQYATFLAQYDPVRRRWDEGDGSPSQAFADYVAMVTVWRRLPYLDPGLPLELLPEDWVGVRAEELFADLRARLAGPAREHAVLVLDGAEPGAD</sequence>
<reference evidence="4 5" key="1">
    <citation type="submission" date="2022-11" db="EMBL/GenBank/DDBJ databases">
        <title>Draft genome sequence of Saccharopolyspora sp. WRP15-2 isolated from rhizosphere soils of wild rice in Thailand.</title>
        <authorList>
            <person name="Duangmal K."/>
            <person name="Kammanee S."/>
            <person name="Muangham S."/>
        </authorList>
    </citation>
    <scope>NUCLEOTIDE SEQUENCE [LARGE SCALE GENOMIC DNA]</scope>
    <source>
        <strain evidence="4 5">WRP15-2</strain>
    </source>
</reference>
<dbReference type="Gene3D" id="1.20.58.1460">
    <property type="match status" value="1"/>
</dbReference>
<dbReference type="InterPro" id="IPR048846">
    <property type="entry name" value="PaaX-like_central"/>
</dbReference>
<comment type="caution">
    <text evidence="4">The sequence shown here is derived from an EMBL/GenBank/DDBJ whole genome shotgun (WGS) entry which is preliminary data.</text>
</comment>
<name>A0ABT4USA4_9PSEU</name>
<protein>
    <submittedName>
        <fullName evidence="4">PaaX family transcriptional regulator</fullName>
    </submittedName>
</protein>
<dbReference type="EMBL" id="JAQGLA010000004">
    <property type="protein sequence ID" value="MDA3624600.1"/>
    <property type="molecule type" value="Genomic_DNA"/>
</dbReference>
<dbReference type="InterPro" id="IPR012906">
    <property type="entry name" value="PaaX-like_N"/>
</dbReference>
<dbReference type="InterPro" id="IPR011965">
    <property type="entry name" value="PaaX_trns_reg"/>
</dbReference>
<evidence type="ECO:0000259" key="2">
    <source>
        <dbReference type="Pfam" id="PF08223"/>
    </source>
</evidence>
<proteinExistence type="predicted"/>
<dbReference type="Pfam" id="PF07848">
    <property type="entry name" value="PaaX"/>
    <property type="match status" value="1"/>
</dbReference>
<evidence type="ECO:0000259" key="3">
    <source>
        <dbReference type="Pfam" id="PF20803"/>
    </source>
</evidence>
<dbReference type="PIRSF" id="PIRSF020623">
    <property type="entry name" value="PaaX"/>
    <property type="match status" value="1"/>
</dbReference>
<dbReference type="Pfam" id="PF20803">
    <property type="entry name" value="PaaX_M"/>
    <property type="match status" value="1"/>
</dbReference>
<dbReference type="PANTHER" id="PTHR30319">
    <property type="entry name" value="PHENYLACETIC ACID REGULATOR-RELATED TRANSCRIPTIONAL REPRESSOR"/>
    <property type="match status" value="1"/>
</dbReference>
<dbReference type="Pfam" id="PF08223">
    <property type="entry name" value="PaaX_C"/>
    <property type="match status" value="1"/>
</dbReference>
<feature type="domain" description="Transcriptional repressor PaaX-like central Cas2-like" evidence="3">
    <location>
        <begin position="108"/>
        <end position="186"/>
    </location>
</feature>
<dbReference type="Gene3D" id="3.30.70.2650">
    <property type="match status" value="1"/>
</dbReference>
<dbReference type="SUPFAM" id="SSF46785">
    <property type="entry name" value="Winged helix' DNA-binding domain"/>
    <property type="match status" value="1"/>
</dbReference>
<dbReference type="RefSeq" id="WP_270947174.1">
    <property type="nucleotide sequence ID" value="NZ_JAQGLA010000004.1"/>
</dbReference>
<dbReference type="PANTHER" id="PTHR30319:SF1">
    <property type="entry name" value="TRANSCRIPTIONAL REPRESSOR PAAX"/>
    <property type="match status" value="1"/>
</dbReference>
<feature type="domain" description="Transcriptional repressor PaaX-like N-terminal" evidence="1">
    <location>
        <begin position="23"/>
        <end position="89"/>
    </location>
</feature>
<evidence type="ECO:0000313" key="4">
    <source>
        <dbReference type="EMBL" id="MDA3624600.1"/>
    </source>
</evidence>
<keyword evidence="5" id="KW-1185">Reference proteome</keyword>
<gene>
    <name evidence="4" type="ORF">OU415_04060</name>
</gene>
<accession>A0ABT4USA4</accession>
<feature type="domain" description="Transcriptional repressor PaaX-like C-terminal" evidence="2">
    <location>
        <begin position="192"/>
        <end position="279"/>
    </location>
</feature>
<dbReference type="InterPro" id="IPR013225">
    <property type="entry name" value="PaaX_C"/>
</dbReference>
<organism evidence="4 5">
    <name type="scientific">Saccharopolyspora oryzae</name>
    <dbReference type="NCBI Taxonomy" id="2997343"/>
    <lineage>
        <taxon>Bacteria</taxon>
        <taxon>Bacillati</taxon>
        <taxon>Actinomycetota</taxon>
        <taxon>Actinomycetes</taxon>
        <taxon>Pseudonocardiales</taxon>
        <taxon>Pseudonocardiaceae</taxon>
        <taxon>Saccharopolyspora</taxon>
    </lineage>
</organism>
<dbReference type="InterPro" id="IPR036388">
    <property type="entry name" value="WH-like_DNA-bd_sf"/>
</dbReference>
<dbReference type="Proteomes" id="UP001210380">
    <property type="component" value="Unassembled WGS sequence"/>
</dbReference>
<evidence type="ECO:0000259" key="1">
    <source>
        <dbReference type="Pfam" id="PF07848"/>
    </source>
</evidence>
<dbReference type="Gene3D" id="1.10.10.10">
    <property type="entry name" value="Winged helix-like DNA-binding domain superfamily/Winged helix DNA-binding domain"/>
    <property type="match status" value="1"/>
</dbReference>